<reference evidence="8" key="1">
    <citation type="submission" date="2020-07" db="EMBL/GenBank/DDBJ databases">
        <title>Vallitalea pronyensis genome.</title>
        <authorList>
            <person name="Postec A."/>
        </authorList>
    </citation>
    <scope>NUCLEOTIDE SEQUENCE</scope>
    <source>
        <strain evidence="8">FatNI3</strain>
    </source>
</reference>
<feature type="transmembrane region" description="Helical" evidence="7">
    <location>
        <begin position="12"/>
        <end position="29"/>
    </location>
</feature>
<feature type="transmembrane region" description="Helical" evidence="7">
    <location>
        <begin position="149"/>
        <end position="167"/>
    </location>
</feature>
<keyword evidence="4 7" id="KW-0812">Transmembrane</keyword>
<evidence type="ECO:0000256" key="4">
    <source>
        <dbReference type="ARBA" id="ARBA00022692"/>
    </source>
</evidence>
<sequence>MEKDKKKKPIVLFVFLGTYTIFIVLSMIISYEPGKVIFDNFYLFIMDMFKLFPPAFILVGLFMVWIDRKVVEKYFGESSGLKGYISAILLACTTLYPFVVVLPMASGLYKKGAKLDIVLTYLGASAICRIPMSIFEATFLGFKFTAIRYIVSLPLIVFSSVIIGKLMKNKQLSFE</sequence>
<comment type="similarity">
    <text evidence="2">Belongs to the UPF0718 family.</text>
</comment>
<dbReference type="KEGG" id="vpy:HZI73_14440"/>
<accession>A0A8J8SH23</accession>
<comment type="subcellular location">
    <subcellularLocation>
        <location evidence="1">Cell membrane</location>
        <topology evidence="1">Multi-pass membrane protein</topology>
    </subcellularLocation>
</comment>
<dbReference type="Proteomes" id="UP000683246">
    <property type="component" value="Chromosome"/>
</dbReference>
<evidence type="ECO:0000256" key="2">
    <source>
        <dbReference type="ARBA" id="ARBA00006386"/>
    </source>
</evidence>
<name>A0A8J8SH23_9FIRM</name>
<evidence type="ECO:0000313" key="8">
    <source>
        <dbReference type="EMBL" id="QUI23410.1"/>
    </source>
</evidence>
<protein>
    <submittedName>
        <fullName evidence="8">Permease</fullName>
    </submittedName>
</protein>
<dbReference type="RefSeq" id="WP_212694095.1">
    <property type="nucleotide sequence ID" value="NZ_CP058649.1"/>
</dbReference>
<evidence type="ECO:0000256" key="3">
    <source>
        <dbReference type="ARBA" id="ARBA00022475"/>
    </source>
</evidence>
<proteinExistence type="inferred from homology"/>
<feature type="transmembrane region" description="Helical" evidence="7">
    <location>
        <begin position="41"/>
        <end position="66"/>
    </location>
</feature>
<evidence type="ECO:0000256" key="1">
    <source>
        <dbReference type="ARBA" id="ARBA00004651"/>
    </source>
</evidence>
<dbReference type="AlphaFoldDB" id="A0A8J8SH23"/>
<keyword evidence="3" id="KW-1003">Cell membrane</keyword>
<feature type="transmembrane region" description="Helical" evidence="7">
    <location>
        <begin position="87"/>
        <end position="109"/>
    </location>
</feature>
<gene>
    <name evidence="8" type="ORF">HZI73_14440</name>
</gene>
<evidence type="ECO:0000256" key="6">
    <source>
        <dbReference type="ARBA" id="ARBA00023136"/>
    </source>
</evidence>
<dbReference type="EMBL" id="CP058649">
    <property type="protein sequence ID" value="QUI23410.1"/>
    <property type="molecule type" value="Genomic_DNA"/>
</dbReference>
<keyword evidence="5 7" id="KW-1133">Transmembrane helix</keyword>
<evidence type="ECO:0000313" key="9">
    <source>
        <dbReference type="Proteomes" id="UP000683246"/>
    </source>
</evidence>
<keyword evidence="6 7" id="KW-0472">Membrane</keyword>
<keyword evidence="9" id="KW-1185">Reference proteome</keyword>
<organism evidence="8 9">
    <name type="scientific">Vallitalea pronyensis</name>
    <dbReference type="NCBI Taxonomy" id="1348613"/>
    <lineage>
        <taxon>Bacteria</taxon>
        <taxon>Bacillati</taxon>
        <taxon>Bacillota</taxon>
        <taxon>Clostridia</taxon>
        <taxon>Lachnospirales</taxon>
        <taxon>Vallitaleaceae</taxon>
        <taxon>Vallitalea</taxon>
    </lineage>
</organism>
<dbReference type="Pfam" id="PF03773">
    <property type="entry name" value="ArsP_1"/>
    <property type="match status" value="1"/>
</dbReference>
<evidence type="ECO:0000256" key="7">
    <source>
        <dbReference type="SAM" id="Phobius"/>
    </source>
</evidence>
<evidence type="ECO:0000256" key="5">
    <source>
        <dbReference type="ARBA" id="ARBA00022989"/>
    </source>
</evidence>
<dbReference type="GO" id="GO:0005886">
    <property type="term" value="C:plasma membrane"/>
    <property type="evidence" value="ECO:0007669"/>
    <property type="project" value="UniProtKB-SubCell"/>
</dbReference>
<dbReference type="InterPro" id="IPR005524">
    <property type="entry name" value="DUF318"/>
</dbReference>